<dbReference type="PANTHER" id="PTHR30466">
    <property type="entry name" value="FLAVIN REDUCTASE"/>
    <property type="match status" value="1"/>
</dbReference>
<comment type="caution">
    <text evidence="4">The sequence shown here is derived from an EMBL/GenBank/DDBJ whole genome shotgun (WGS) entry which is preliminary data.</text>
</comment>
<keyword evidence="5" id="KW-1185">Reference proteome</keyword>
<keyword evidence="2" id="KW-0560">Oxidoreductase</keyword>
<dbReference type="Gene3D" id="2.30.110.10">
    <property type="entry name" value="Electron Transport, Fmn-binding Protein, Chain A"/>
    <property type="match status" value="1"/>
</dbReference>
<dbReference type="EMBL" id="AOCK01000005">
    <property type="protein sequence ID" value="EMQ98557.1"/>
    <property type="molecule type" value="Genomic_DNA"/>
</dbReference>
<dbReference type="SUPFAM" id="SSF50475">
    <property type="entry name" value="FMN-binding split barrel"/>
    <property type="match status" value="1"/>
</dbReference>
<dbReference type="eggNOG" id="COG1853">
    <property type="taxonomic scope" value="Bacteria"/>
</dbReference>
<feature type="domain" description="Flavin reductase like" evidence="3">
    <location>
        <begin position="23"/>
        <end position="152"/>
    </location>
</feature>
<evidence type="ECO:0000313" key="4">
    <source>
        <dbReference type="EMBL" id="EMQ98557.1"/>
    </source>
</evidence>
<dbReference type="Proteomes" id="UP000012015">
    <property type="component" value="Unassembled WGS sequence"/>
</dbReference>
<dbReference type="InterPro" id="IPR002563">
    <property type="entry name" value="Flavin_Rdtase-like_dom"/>
</dbReference>
<accession>M7MQ96</accession>
<dbReference type="GO" id="GO:0010181">
    <property type="term" value="F:FMN binding"/>
    <property type="evidence" value="ECO:0007669"/>
    <property type="project" value="InterPro"/>
</dbReference>
<proteinExistence type="inferred from homology"/>
<dbReference type="GO" id="GO:0042602">
    <property type="term" value="F:riboflavin reductase (NADPH) activity"/>
    <property type="evidence" value="ECO:0007669"/>
    <property type="project" value="TreeGrafter"/>
</dbReference>
<dbReference type="Pfam" id="PF01613">
    <property type="entry name" value="Flavin_Reduct"/>
    <property type="match status" value="1"/>
</dbReference>
<dbReference type="InterPro" id="IPR012349">
    <property type="entry name" value="Split_barrel_FMN-bd"/>
</dbReference>
<comment type="similarity">
    <text evidence="1">Belongs to the non-flavoprotein flavin reductase family.</text>
</comment>
<dbReference type="InterPro" id="IPR050268">
    <property type="entry name" value="NADH-dep_flavin_reductase"/>
</dbReference>
<evidence type="ECO:0000256" key="1">
    <source>
        <dbReference type="ARBA" id="ARBA00008898"/>
    </source>
</evidence>
<evidence type="ECO:0000256" key="2">
    <source>
        <dbReference type="ARBA" id="ARBA00023002"/>
    </source>
</evidence>
<dbReference type="STRING" id="1276920.ADIAG_01985"/>
<name>M7MQ96_9MICC</name>
<protein>
    <submittedName>
        <fullName evidence="4">Flavin reductase domain-containing protein</fullName>
    </submittedName>
</protein>
<dbReference type="PATRIC" id="fig|1276920.7.peg.1987"/>
<dbReference type="PANTHER" id="PTHR30466:SF11">
    <property type="entry name" value="FLAVIN-DEPENDENT MONOOXYGENASE, REDUCTASE SUBUNIT HSAB"/>
    <property type="match status" value="1"/>
</dbReference>
<dbReference type="RefSeq" id="WP_007271169.1">
    <property type="nucleotide sequence ID" value="NZ_AOCK01000005.1"/>
</dbReference>
<evidence type="ECO:0000259" key="3">
    <source>
        <dbReference type="SMART" id="SM00903"/>
    </source>
</evidence>
<dbReference type="SMART" id="SM00903">
    <property type="entry name" value="Flavin_Reduct"/>
    <property type="match status" value="1"/>
</dbReference>
<sequence>MSLSSTDGGRTTTVRPEELRAGMQAWKTGTTIVTATGAHGQPVGLVCNSFNSVSLDPPLVSWCVDRKSSSIESWSTTEAFSVHILDEGQQEWITRFAQRGAEKFRGLEAPLTSVGSPALVLAGTRMDCVLVKRYDGGDHLIMLGEVHAIENR</sequence>
<evidence type="ECO:0000313" key="5">
    <source>
        <dbReference type="Proteomes" id="UP000012015"/>
    </source>
</evidence>
<reference evidence="4 5" key="1">
    <citation type="journal article" date="2013" name="Genome Announc.">
        <title>Draft Genome Sequence of Arthrobacter gangotriensis Strain Lz1yT, Isolated from a Penguin Rookery Soil Sample Collected in Antarctica, near the Indian Station Dakshin Gangotri.</title>
        <authorList>
            <person name="Shivaji S."/>
            <person name="Ara S."/>
            <person name="Bandi S."/>
            <person name="Singh A."/>
            <person name="Kumar Pinnaka A."/>
        </authorList>
    </citation>
    <scope>NUCLEOTIDE SEQUENCE [LARGE SCALE GENOMIC DNA]</scope>
    <source>
        <strain evidence="4 5">Lz1y</strain>
    </source>
</reference>
<organism evidence="4 5">
    <name type="scientific">Paeniglutamicibacter gangotriensis Lz1y</name>
    <dbReference type="NCBI Taxonomy" id="1276920"/>
    <lineage>
        <taxon>Bacteria</taxon>
        <taxon>Bacillati</taxon>
        <taxon>Actinomycetota</taxon>
        <taxon>Actinomycetes</taxon>
        <taxon>Micrococcales</taxon>
        <taxon>Micrococcaceae</taxon>
        <taxon>Paeniglutamicibacter</taxon>
    </lineage>
</organism>
<gene>
    <name evidence="4" type="ORF">ADIAG_01985</name>
</gene>
<dbReference type="AlphaFoldDB" id="M7MQ96"/>